<proteinExistence type="predicted"/>
<evidence type="ECO:0000313" key="3">
    <source>
        <dbReference type="Proteomes" id="UP000186141"/>
    </source>
</evidence>
<dbReference type="Proteomes" id="UP000186141">
    <property type="component" value="Unassembled WGS sequence"/>
</dbReference>
<sequence length="185" mass="18997">MRLARIVPALASLMVLAAGPAIAQDDPMETQRCVWRCLANSPGAASAQYQACVARLCSEPAERSAWASGRTADGRGAWAGFRDPVTGYQLSWVCTPGRGPSGLVLGGPAGPAATLVIRVDGMIFTADFAGANGAFHAGFAADAPLITALVRGHHAELENSAGQVLMRLPLMGAGRAIGQAQAACR</sequence>
<name>A0A1N7QRL6_9RHOB</name>
<reference evidence="2 3" key="1">
    <citation type="submission" date="2017-01" db="EMBL/GenBank/DDBJ databases">
        <authorList>
            <person name="Mah S.A."/>
            <person name="Swanson W.J."/>
            <person name="Moy G.W."/>
            <person name="Vacquier V.D."/>
        </authorList>
    </citation>
    <scope>NUCLEOTIDE SEQUENCE [LARGE SCALE GENOMIC DNA]</scope>
    <source>
        <strain evidence="2 3">DSM 26375</strain>
    </source>
</reference>
<organism evidence="2 3">
    <name type="scientific">Gemmobacter megaterium</name>
    <dbReference type="NCBI Taxonomy" id="1086013"/>
    <lineage>
        <taxon>Bacteria</taxon>
        <taxon>Pseudomonadati</taxon>
        <taxon>Pseudomonadota</taxon>
        <taxon>Alphaproteobacteria</taxon>
        <taxon>Rhodobacterales</taxon>
        <taxon>Paracoccaceae</taxon>
        <taxon>Gemmobacter</taxon>
    </lineage>
</organism>
<keyword evidence="3" id="KW-1185">Reference proteome</keyword>
<protein>
    <submittedName>
        <fullName evidence="2">Uncharacterized protein</fullName>
    </submittedName>
</protein>
<dbReference type="RefSeq" id="WP_076534626.1">
    <property type="nucleotide sequence ID" value="NZ_BMEH01000022.1"/>
</dbReference>
<accession>A0A1N7QRL6</accession>
<feature type="chain" id="PRO_5012704174" evidence="1">
    <location>
        <begin position="24"/>
        <end position="185"/>
    </location>
</feature>
<dbReference type="OrthoDB" id="7837118at2"/>
<gene>
    <name evidence="2" type="ORF">SAMN05421774_1237</name>
</gene>
<keyword evidence="1" id="KW-0732">Signal</keyword>
<feature type="signal peptide" evidence="1">
    <location>
        <begin position="1"/>
        <end position="23"/>
    </location>
</feature>
<dbReference type="EMBL" id="FTOT01000023">
    <property type="protein sequence ID" value="SIT25523.1"/>
    <property type="molecule type" value="Genomic_DNA"/>
</dbReference>
<evidence type="ECO:0000256" key="1">
    <source>
        <dbReference type="SAM" id="SignalP"/>
    </source>
</evidence>
<evidence type="ECO:0000313" key="2">
    <source>
        <dbReference type="EMBL" id="SIT25523.1"/>
    </source>
</evidence>
<dbReference type="AlphaFoldDB" id="A0A1N7QRL6"/>